<name>A0A4Q9FPN5_9FLAO</name>
<dbReference type="OrthoDB" id="1489248at2"/>
<evidence type="ECO:0000256" key="1">
    <source>
        <dbReference type="SAM" id="SignalP"/>
    </source>
</evidence>
<feature type="signal peptide" evidence="1">
    <location>
        <begin position="1"/>
        <end position="20"/>
    </location>
</feature>
<keyword evidence="3" id="KW-1185">Reference proteome</keyword>
<organism evidence="2 3">
    <name type="scientific">Hyunsoonleella pacifica</name>
    <dbReference type="NCBI Taxonomy" id="1080224"/>
    <lineage>
        <taxon>Bacteria</taxon>
        <taxon>Pseudomonadati</taxon>
        <taxon>Bacteroidota</taxon>
        <taxon>Flavobacteriia</taxon>
        <taxon>Flavobacteriales</taxon>
        <taxon>Flavobacteriaceae</taxon>
    </lineage>
</organism>
<sequence>MQIKRFFSFIFILFSCLGFSQNLTGEQLLEKAIAYHDPNNNWPTFKGNFHITMEIPGKPNRDSKIVIDLPNEFFSVKSKVNDTISEYIIDKHSITIVFMGDKNPSETILKTQSLSKERAKLYQNYYTYLYGLPIKLKDPGTIIHEVVEAKKFKGKNYLVLKATYEKQVGKDTWYFYFDPKTYAMEIYQFFHAELENDGEYILLSEEEIINGIKIPKYRAWYLNKDHTLLGTDILNP</sequence>
<dbReference type="PROSITE" id="PS51257">
    <property type="entry name" value="PROKAR_LIPOPROTEIN"/>
    <property type="match status" value="1"/>
</dbReference>
<accession>A0A4Q9FPN5</accession>
<evidence type="ECO:0000313" key="2">
    <source>
        <dbReference type="EMBL" id="TBN14619.1"/>
    </source>
</evidence>
<protein>
    <submittedName>
        <fullName evidence="2">Uncharacterized protein</fullName>
    </submittedName>
</protein>
<dbReference type="AlphaFoldDB" id="A0A4Q9FPN5"/>
<keyword evidence="1" id="KW-0732">Signal</keyword>
<dbReference type="InterPro" id="IPR045444">
    <property type="entry name" value="DUF6503"/>
</dbReference>
<evidence type="ECO:0000313" key="3">
    <source>
        <dbReference type="Proteomes" id="UP000292372"/>
    </source>
</evidence>
<proteinExistence type="predicted"/>
<feature type="chain" id="PRO_5020770981" evidence="1">
    <location>
        <begin position="21"/>
        <end position="236"/>
    </location>
</feature>
<dbReference type="EMBL" id="SIRS01000005">
    <property type="protein sequence ID" value="TBN14619.1"/>
    <property type="molecule type" value="Genomic_DNA"/>
</dbReference>
<reference evidence="2 3" key="1">
    <citation type="journal article" date="2015" name="Int. J. Syst. Evol. Microbiol.">
        <title>Hyunsoonleella pacifica sp. nov., isolated from seawater of South Pacific Gyre.</title>
        <authorList>
            <person name="Gao X."/>
            <person name="Zhang Z."/>
            <person name="Dai X."/>
            <person name="Zhang X.H."/>
        </authorList>
    </citation>
    <scope>NUCLEOTIDE SEQUENCE [LARGE SCALE GENOMIC DNA]</scope>
    <source>
        <strain evidence="2 3">SW033</strain>
    </source>
</reference>
<comment type="caution">
    <text evidence="2">The sequence shown here is derived from an EMBL/GenBank/DDBJ whole genome shotgun (WGS) entry which is preliminary data.</text>
</comment>
<dbReference type="RefSeq" id="WP_130937740.1">
    <property type="nucleotide sequence ID" value="NZ_BMEE01000002.1"/>
</dbReference>
<gene>
    <name evidence="2" type="ORF">EYD46_13695</name>
</gene>
<dbReference type="Proteomes" id="UP000292372">
    <property type="component" value="Unassembled WGS sequence"/>
</dbReference>
<dbReference type="Pfam" id="PF20113">
    <property type="entry name" value="DUF6503"/>
    <property type="match status" value="1"/>
</dbReference>